<dbReference type="Proteomes" id="UP000654075">
    <property type="component" value="Unassembled WGS sequence"/>
</dbReference>
<reference evidence="2" key="1">
    <citation type="submission" date="2021-02" db="EMBL/GenBank/DDBJ databases">
        <authorList>
            <person name="Dougan E. K."/>
            <person name="Rhodes N."/>
            <person name="Thang M."/>
            <person name="Chan C."/>
        </authorList>
    </citation>
    <scope>NUCLEOTIDE SEQUENCE</scope>
</reference>
<feature type="region of interest" description="Disordered" evidence="1">
    <location>
        <begin position="63"/>
        <end position="104"/>
    </location>
</feature>
<feature type="non-terminal residue" evidence="2">
    <location>
        <position position="1"/>
    </location>
</feature>
<evidence type="ECO:0000256" key="1">
    <source>
        <dbReference type="SAM" id="MobiDB-lite"/>
    </source>
</evidence>
<evidence type="ECO:0000313" key="2">
    <source>
        <dbReference type="EMBL" id="CAE8591176.1"/>
    </source>
</evidence>
<proteinExistence type="predicted"/>
<feature type="compositionally biased region" description="Low complexity" evidence="1">
    <location>
        <begin position="78"/>
        <end position="89"/>
    </location>
</feature>
<dbReference type="AlphaFoldDB" id="A0A813DV19"/>
<comment type="caution">
    <text evidence="2">The sequence shown here is derived from an EMBL/GenBank/DDBJ whole genome shotgun (WGS) entry which is preliminary data.</text>
</comment>
<keyword evidence="3" id="KW-1185">Reference proteome</keyword>
<gene>
    <name evidence="2" type="ORF">PGLA1383_LOCUS9864</name>
</gene>
<evidence type="ECO:0000313" key="3">
    <source>
        <dbReference type="Proteomes" id="UP000654075"/>
    </source>
</evidence>
<protein>
    <submittedName>
        <fullName evidence="2">Uncharacterized protein</fullName>
    </submittedName>
</protein>
<feature type="compositionally biased region" description="Low complexity" evidence="1">
    <location>
        <begin position="159"/>
        <end position="169"/>
    </location>
</feature>
<dbReference type="OrthoDB" id="10636170at2759"/>
<dbReference type="EMBL" id="CAJNNV010004746">
    <property type="protein sequence ID" value="CAE8591176.1"/>
    <property type="molecule type" value="Genomic_DNA"/>
</dbReference>
<organism evidence="2 3">
    <name type="scientific">Polarella glacialis</name>
    <name type="common">Dinoflagellate</name>
    <dbReference type="NCBI Taxonomy" id="89957"/>
    <lineage>
        <taxon>Eukaryota</taxon>
        <taxon>Sar</taxon>
        <taxon>Alveolata</taxon>
        <taxon>Dinophyceae</taxon>
        <taxon>Suessiales</taxon>
        <taxon>Suessiaceae</taxon>
        <taxon>Polarella</taxon>
    </lineage>
</organism>
<feature type="region of interest" description="Disordered" evidence="1">
    <location>
        <begin position="145"/>
        <end position="169"/>
    </location>
</feature>
<sequence>AQSLDPVVDWSWISIQFLETFSPAEDQVEAAMERFSPRNLRERWLYLQNGCQSPVGAVERLEEPNCKEAASSSGEGVAEPSSEASADEAGPLGSPSAVGPQGCKGRDRVLDAMQNFLFGRPVPRKTPTLAVSEPTFAEVVVEDAKEEELQEESSSLHRTTSAGSSAEGTSNAALRKCLEELRWHGEALRCCAAGADAWALCEEAAARRKALLWNLGVGPDGPAGT</sequence>
<accession>A0A813DV19</accession>
<name>A0A813DV19_POLGL</name>